<comment type="caution">
    <text evidence="1">The sequence shown here is derived from an EMBL/GenBank/DDBJ whole genome shotgun (WGS) entry which is preliminary data.</text>
</comment>
<dbReference type="Proteomes" id="UP000663862">
    <property type="component" value="Unassembled WGS sequence"/>
</dbReference>
<dbReference type="InterPro" id="IPR036397">
    <property type="entry name" value="RNaseH_sf"/>
</dbReference>
<accession>A0A821DJI7</accession>
<evidence type="ECO:0000313" key="1">
    <source>
        <dbReference type="EMBL" id="CAF4622554.1"/>
    </source>
</evidence>
<reference evidence="1" key="1">
    <citation type="submission" date="2021-02" db="EMBL/GenBank/DDBJ databases">
        <authorList>
            <person name="Nowell W R."/>
        </authorList>
    </citation>
    <scope>NUCLEOTIDE SEQUENCE</scope>
</reference>
<sequence length="195" mass="22316">SGYKNYTAKAKPIRTAVEKQKCLSFAKSHAKWLSDDWSKVIWTDESHFKLFNRKNRTFVRRKPNERDLSFSFLPRSKKGDGSISVWGCMTSTGARPLVFYDGRGNARSYVQLIGDILLAFINSKFSTNPGSFWCMQDSVRPHVSGFAKNSLKEKCFSRMAAFLLRSQSYWESVRHDRPSVSNYTSKELDGGQTND</sequence>
<feature type="non-terminal residue" evidence="1">
    <location>
        <position position="1"/>
    </location>
</feature>
<proteinExistence type="predicted"/>
<evidence type="ECO:0000313" key="2">
    <source>
        <dbReference type="Proteomes" id="UP000663862"/>
    </source>
</evidence>
<dbReference type="GO" id="GO:0003676">
    <property type="term" value="F:nucleic acid binding"/>
    <property type="evidence" value="ECO:0007669"/>
    <property type="project" value="InterPro"/>
</dbReference>
<dbReference type="EMBL" id="CAJOBQ010003944">
    <property type="protein sequence ID" value="CAF4622554.1"/>
    <property type="molecule type" value="Genomic_DNA"/>
</dbReference>
<protein>
    <submittedName>
        <fullName evidence="1">Uncharacterized protein</fullName>
    </submittedName>
</protein>
<gene>
    <name evidence="1" type="ORF">TSG867_LOCUS29112</name>
</gene>
<name>A0A821DJI7_9BILA</name>
<dbReference type="Gene3D" id="3.30.420.10">
    <property type="entry name" value="Ribonuclease H-like superfamily/Ribonuclease H"/>
    <property type="match status" value="1"/>
</dbReference>
<dbReference type="AlphaFoldDB" id="A0A821DJI7"/>
<organism evidence="1 2">
    <name type="scientific">Rotaria socialis</name>
    <dbReference type="NCBI Taxonomy" id="392032"/>
    <lineage>
        <taxon>Eukaryota</taxon>
        <taxon>Metazoa</taxon>
        <taxon>Spiralia</taxon>
        <taxon>Gnathifera</taxon>
        <taxon>Rotifera</taxon>
        <taxon>Eurotatoria</taxon>
        <taxon>Bdelloidea</taxon>
        <taxon>Philodinida</taxon>
        <taxon>Philodinidae</taxon>
        <taxon>Rotaria</taxon>
    </lineage>
</organism>